<evidence type="ECO:0000313" key="10">
    <source>
        <dbReference type="WBParaSite" id="PSAMB.scaffold3686size17257.g22219.t1"/>
    </source>
</evidence>
<dbReference type="AlphaFoldDB" id="A0A914WEF7"/>
<proteinExistence type="inferred from homology"/>
<reference evidence="10" key="1">
    <citation type="submission" date="2022-11" db="UniProtKB">
        <authorList>
            <consortium name="WormBaseParasite"/>
        </authorList>
    </citation>
    <scope>IDENTIFICATION</scope>
</reference>
<dbReference type="Proteomes" id="UP000887566">
    <property type="component" value="Unplaced"/>
</dbReference>
<dbReference type="InterPro" id="IPR029033">
    <property type="entry name" value="His_PPase_superfam"/>
</dbReference>
<dbReference type="InterPro" id="IPR013078">
    <property type="entry name" value="His_Pase_superF_clade-1"/>
</dbReference>
<feature type="binding site" evidence="7">
    <location>
        <position position="63"/>
    </location>
    <ligand>
        <name>substrate</name>
    </ligand>
</feature>
<dbReference type="Gene3D" id="3.40.50.1240">
    <property type="entry name" value="Phosphoglycerate mutase-like"/>
    <property type="match status" value="2"/>
</dbReference>
<dbReference type="GO" id="GO:0005829">
    <property type="term" value="C:cytosol"/>
    <property type="evidence" value="ECO:0007669"/>
    <property type="project" value="TreeGrafter"/>
</dbReference>
<dbReference type="PANTHER" id="PTHR46517">
    <property type="entry name" value="FRUCTOSE-2,6-BISPHOSPHATASE TIGAR"/>
    <property type="match status" value="1"/>
</dbReference>
<evidence type="ECO:0000313" key="9">
    <source>
        <dbReference type="Proteomes" id="UP000887566"/>
    </source>
</evidence>
<feature type="active site" description="Proton donor/acceptor" evidence="6">
    <location>
        <position position="91"/>
    </location>
</feature>
<feature type="binding site" evidence="7">
    <location>
        <begin position="91"/>
        <end position="94"/>
    </location>
    <ligand>
        <name>substrate</name>
    </ligand>
</feature>
<dbReference type="CDD" id="cd07067">
    <property type="entry name" value="HP_PGM_like"/>
    <property type="match status" value="1"/>
</dbReference>
<dbReference type="InterPro" id="IPR001345">
    <property type="entry name" value="PG/BPGM_mutase_AS"/>
</dbReference>
<evidence type="ECO:0000256" key="4">
    <source>
        <dbReference type="ARBA" id="ARBA00040907"/>
    </source>
</evidence>
<evidence type="ECO:0000256" key="5">
    <source>
        <dbReference type="ARBA" id="ARBA00042275"/>
    </source>
</evidence>
<dbReference type="WBParaSite" id="PSAMB.scaffold3686size17257.g22219.t1">
    <property type="protein sequence ID" value="PSAMB.scaffold3686size17257.g22219.t1"/>
    <property type="gene ID" value="PSAMB.scaffold3686size17257.g22219"/>
</dbReference>
<evidence type="ECO:0000256" key="2">
    <source>
        <dbReference type="ARBA" id="ARBA00022801"/>
    </source>
</evidence>
<dbReference type="PANTHER" id="PTHR46517:SF1">
    <property type="entry name" value="FRUCTOSE-2,6-BISPHOSPHATASE TIGAR"/>
    <property type="match status" value="1"/>
</dbReference>
<feature type="binding site" evidence="7">
    <location>
        <begin position="10"/>
        <end position="17"/>
    </location>
    <ligand>
        <name>substrate</name>
    </ligand>
</feature>
<dbReference type="InterPro" id="IPR051695">
    <property type="entry name" value="Phosphoglycerate_Mutase"/>
</dbReference>
<dbReference type="Pfam" id="PF00300">
    <property type="entry name" value="His_Phos_1"/>
    <property type="match status" value="1"/>
</dbReference>
<organism evidence="9 10">
    <name type="scientific">Plectus sambesii</name>
    <dbReference type="NCBI Taxonomy" id="2011161"/>
    <lineage>
        <taxon>Eukaryota</taxon>
        <taxon>Metazoa</taxon>
        <taxon>Ecdysozoa</taxon>
        <taxon>Nematoda</taxon>
        <taxon>Chromadorea</taxon>
        <taxon>Plectida</taxon>
        <taxon>Plectina</taxon>
        <taxon>Plectoidea</taxon>
        <taxon>Plectidae</taxon>
        <taxon>Plectus</taxon>
    </lineage>
</organism>
<dbReference type="PROSITE" id="PS00175">
    <property type="entry name" value="PG_MUTASE"/>
    <property type="match status" value="1"/>
</dbReference>
<name>A0A914WEF7_9BILA</name>
<dbReference type="SUPFAM" id="SSF53254">
    <property type="entry name" value="Phosphoglycerate mutase-like"/>
    <property type="match status" value="1"/>
</dbReference>
<comment type="catalytic activity">
    <reaction evidence="1">
        <text>beta-D-fructose 2,6-bisphosphate + H2O = beta-D-fructose 6-phosphate + phosphate</text>
        <dbReference type="Rhea" id="RHEA:17289"/>
        <dbReference type="ChEBI" id="CHEBI:15377"/>
        <dbReference type="ChEBI" id="CHEBI:43474"/>
        <dbReference type="ChEBI" id="CHEBI:57634"/>
        <dbReference type="ChEBI" id="CHEBI:58579"/>
        <dbReference type="EC" id="3.1.3.46"/>
    </reaction>
</comment>
<keyword evidence="2" id="KW-0378">Hydrolase</keyword>
<feature type="region of interest" description="Disordered" evidence="8">
    <location>
        <begin position="248"/>
        <end position="271"/>
    </location>
</feature>
<evidence type="ECO:0000256" key="6">
    <source>
        <dbReference type="PIRSR" id="PIRSR613078-1"/>
    </source>
</evidence>
<keyword evidence="9" id="KW-1185">Reference proteome</keyword>
<dbReference type="GO" id="GO:0004331">
    <property type="term" value="F:fructose-2,6-bisphosphate 2-phosphatase activity"/>
    <property type="evidence" value="ECO:0007669"/>
    <property type="project" value="UniProtKB-EC"/>
</dbReference>
<feature type="active site" description="Tele-phosphohistidine intermediate" evidence="6">
    <location>
        <position position="11"/>
    </location>
</feature>
<evidence type="ECO:0000256" key="8">
    <source>
        <dbReference type="SAM" id="MobiDB-lite"/>
    </source>
</evidence>
<sequence length="376" mass="41009">MVSFSLTIVRHGETAANANSMIQGQIDEPLNEKGRNQARLLGQSFAKLGRPAFTHAFSSDLRRAKETCEIILAHHVGPVHCAIECDKRVRERSYGTLEGKAVTFLRSEAKKANLKTLDYVCPGGESLSELMARAIDFFDDMCRRLEREEQMSVPQRMRHSSSGRRIARLTSSTNMPVWREEDAMPDSAFEQQDGDMHFFMDTPPLPTEPPSTALAPASSMDSGLPADFDEVDITRGRATSETACELDDALTNGNGADGGSGGSASDPTSGTEAIACGSTSSWWLTVAQRKESTRSLGACSDDSFFPEVDAHVLLVAHGGWIRELLRHLCELNSLLHRPAALRSSPNTGVSRFMITIDGGVSATCLELHNRDHLLDS</sequence>
<evidence type="ECO:0000256" key="3">
    <source>
        <dbReference type="ARBA" id="ARBA00038362"/>
    </source>
</evidence>
<evidence type="ECO:0000256" key="1">
    <source>
        <dbReference type="ARBA" id="ARBA00000464"/>
    </source>
</evidence>
<dbReference type="SMART" id="SM00855">
    <property type="entry name" value="PGAM"/>
    <property type="match status" value="1"/>
</dbReference>
<evidence type="ECO:0000256" key="7">
    <source>
        <dbReference type="PIRSR" id="PIRSR613078-2"/>
    </source>
</evidence>
<dbReference type="GO" id="GO:0045820">
    <property type="term" value="P:negative regulation of glycolytic process"/>
    <property type="evidence" value="ECO:0007669"/>
    <property type="project" value="TreeGrafter"/>
</dbReference>
<protein>
    <recommendedName>
        <fullName evidence="4">Fructose-2,6-bisphosphatase TIGAR</fullName>
    </recommendedName>
    <alternativeName>
        <fullName evidence="5">TP53-induced glycolysis and apoptosis regulator</fullName>
    </alternativeName>
</protein>
<accession>A0A914WEF7</accession>
<comment type="similarity">
    <text evidence="3">Belongs to the phosphoglycerate mutase family.</text>
</comment>
<dbReference type="GO" id="GO:0043456">
    <property type="term" value="P:regulation of pentose-phosphate shunt"/>
    <property type="evidence" value="ECO:0007669"/>
    <property type="project" value="TreeGrafter"/>
</dbReference>